<protein>
    <recommendedName>
        <fullName evidence="1">Apple domain-containing protein</fullName>
    </recommendedName>
</protein>
<dbReference type="InterPro" id="IPR003609">
    <property type="entry name" value="Pan_app"/>
</dbReference>
<evidence type="ECO:0000313" key="3">
    <source>
        <dbReference type="Proteomes" id="UP000887013"/>
    </source>
</evidence>
<keyword evidence="3" id="KW-1185">Reference proteome</keyword>
<gene>
    <name evidence="2" type="primary">NCL1_12279</name>
    <name evidence="2" type="ORF">NPIL_531051</name>
</gene>
<dbReference type="AlphaFoldDB" id="A0A8X6U1A9"/>
<dbReference type="SUPFAM" id="SSF57414">
    <property type="entry name" value="Hairpin loop containing domain-like"/>
    <property type="match status" value="1"/>
</dbReference>
<reference evidence="2" key="1">
    <citation type="submission" date="2020-08" db="EMBL/GenBank/DDBJ databases">
        <title>Multicomponent nature underlies the extraordinary mechanical properties of spider dragline silk.</title>
        <authorList>
            <person name="Kono N."/>
            <person name="Nakamura H."/>
            <person name="Mori M."/>
            <person name="Yoshida Y."/>
            <person name="Ohtoshi R."/>
            <person name="Malay A.D."/>
            <person name="Moran D.A.P."/>
            <person name="Tomita M."/>
            <person name="Numata K."/>
            <person name="Arakawa K."/>
        </authorList>
    </citation>
    <scope>NUCLEOTIDE SEQUENCE</scope>
</reference>
<comment type="caution">
    <text evidence="2">The sequence shown here is derived from an EMBL/GenBank/DDBJ whole genome shotgun (WGS) entry which is preliminary data.</text>
</comment>
<dbReference type="Proteomes" id="UP000887013">
    <property type="component" value="Unassembled WGS sequence"/>
</dbReference>
<proteinExistence type="predicted"/>
<organism evidence="2 3">
    <name type="scientific">Nephila pilipes</name>
    <name type="common">Giant wood spider</name>
    <name type="synonym">Nephila maculata</name>
    <dbReference type="NCBI Taxonomy" id="299642"/>
    <lineage>
        <taxon>Eukaryota</taxon>
        <taxon>Metazoa</taxon>
        <taxon>Ecdysozoa</taxon>
        <taxon>Arthropoda</taxon>
        <taxon>Chelicerata</taxon>
        <taxon>Arachnida</taxon>
        <taxon>Araneae</taxon>
        <taxon>Araneomorphae</taxon>
        <taxon>Entelegynae</taxon>
        <taxon>Araneoidea</taxon>
        <taxon>Nephilidae</taxon>
        <taxon>Nephila</taxon>
    </lineage>
</organism>
<accession>A0A8X6U1A9</accession>
<dbReference type="Gene3D" id="3.50.4.10">
    <property type="entry name" value="Hepatocyte Growth Factor"/>
    <property type="match status" value="1"/>
</dbReference>
<sequence>MREGKRQKRVWNKGIPCSEVHGLNVRNFKPATCEYQTIPDHFFPYIDRLSRAFSLSDCQRQCDLEDKFVCRSLNFETVVRDCALSSDDMISMQHMADGLIPRPNSIYSEKGTCEQGTERISH</sequence>
<evidence type="ECO:0000313" key="2">
    <source>
        <dbReference type="EMBL" id="GFT69733.1"/>
    </source>
</evidence>
<dbReference type="Pfam" id="PF00024">
    <property type="entry name" value="PAN_1"/>
    <property type="match status" value="1"/>
</dbReference>
<dbReference type="OrthoDB" id="6430118at2759"/>
<dbReference type="EMBL" id="BMAW01020734">
    <property type="protein sequence ID" value="GFT69733.1"/>
    <property type="molecule type" value="Genomic_DNA"/>
</dbReference>
<dbReference type="PROSITE" id="PS50948">
    <property type="entry name" value="PAN"/>
    <property type="match status" value="1"/>
</dbReference>
<evidence type="ECO:0000259" key="1">
    <source>
        <dbReference type="PROSITE" id="PS50948"/>
    </source>
</evidence>
<feature type="domain" description="Apple" evidence="1">
    <location>
        <begin position="33"/>
        <end position="113"/>
    </location>
</feature>
<name>A0A8X6U1A9_NEPPI</name>